<accession>C0GGP0</accession>
<gene>
    <name evidence="2" type="ORF">DealDRAFT_1604</name>
</gene>
<sequence>MPRRPRLWYPGAAYHIMCRGNHRQEIFRDDEDRQVYLRYLLEAKNLYRCILLTYCLMTNHVHLQIETTDIAIWEIMKRLNMRYAIYFNLKYNFVGHLFQGRYRAEIIERDAYNLDISKYIHLNPVSARMVEMPLQYPWSSYQNYLGIKEDELVSPEKILGYFRGNASLEYQKYVEQQLKVV</sequence>
<dbReference type="eggNOG" id="COG1943">
    <property type="taxonomic scope" value="Bacteria"/>
</dbReference>
<evidence type="ECO:0000313" key="3">
    <source>
        <dbReference type="Proteomes" id="UP000006443"/>
    </source>
</evidence>
<comment type="caution">
    <text evidence="2">The sequence shown here is derived from an EMBL/GenBank/DDBJ whole genome shotgun (WGS) entry which is preliminary data.</text>
</comment>
<dbReference type="SUPFAM" id="SSF143422">
    <property type="entry name" value="Transposase IS200-like"/>
    <property type="match status" value="1"/>
</dbReference>
<dbReference type="Gene3D" id="3.30.70.1290">
    <property type="entry name" value="Transposase IS200-like"/>
    <property type="match status" value="1"/>
</dbReference>
<evidence type="ECO:0000259" key="1">
    <source>
        <dbReference type="SMART" id="SM01321"/>
    </source>
</evidence>
<dbReference type="EMBL" id="ACJM01000007">
    <property type="protein sequence ID" value="EEG77481.1"/>
    <property type="molecule type" value="Genomic_DNA"/>
</dbReference>
<name>C0GGP0_DETAL</name>
<dbReference type="OrthoDB" id="9788881at2"/>
<dbReference type="AlphaFoldDB" id="C0GGP0"/>
<dbReference type="GO" id="GO:0004803">
    <property type="term" value="F:transposase activity"/>
    <property type="evidence" value="ECO:0007669"/>
    <property type="project" value="InterPro"/>
</dbReference>
<dbReference type="STRING" id="555088.DealDRAFT_1604"/>
<dbReference type="SMART" id="SM01321">
    <property type="entry name" value="Y1_Tnp"/>
    <property type="match status" value="1"/>
</dbReference>
<dbReference type="GO" id="GO:0003677">
    <property type="term" value="F:DNA binding"/>
    <property type="evidence" value="ECO:0007669"/>
    <property type="project" value="InterPro"/>
</dbReference>
<keyword evidence="3" id="KW-1185">Reference proteome</keyword>
<protein>
    <recommendedName>
        <fullName evidence="1">Transposase IS200-like domain-containing protein</fullName>
    </recommendedName>
</protein>
<dbReference type="Proteomes" id="UP000006443">
    <property type="component" value="Unassembled WGS sequence"/>
</dbReference>
<dbReference type="PANTHER" id="PTHR34322">
    <property type="entry name" value="TRANSPOSASE, Y1_TNP DOMAIN-CONTAINING"/>
    <property type="match status" value="1"/>
</dbReference>
<organism evidence="2 3">
    <name type="scientific">Dethiobacter alkaliphilus AHT 1</name>
    <dbReference type="NCBI Taxonomy" id="555088"/>
    <lineage>
        <taxon>Bacteria</taxon>
        <taxon>Bacillati</taxon>
        <taxon>Bacillota</taxon>
        <taxon>Dethiobacteria</taxon>
        <taxon>Dethiobacterales</taxon>
        <taxon>Dethiobacteraceae</taxon>
        <taxon>Dethiobacter</taxon>
    </lineage>
</organism>
<dbReference type="PANTHER" id="PTHR34322:SF2">
    <property type="entry name" value="TRANSPOSASE IS200-LIKE DOMAIN-CONTAINING PROTEIN"/>
    <property type="match status" value="1"/>
</dbReference>
<reference evidence="2 3" key="1">
    <citation type="submission" date="2009-02" db="EMBL/GenBank/DDBJ databases">
        <title>Sequencing of the draft genome and assembly of Dethiobacter alkaliphilus AHT 1.</title>
        <authorList>
            <consortium name="US DOE Joint Genome Institute (JGI-PGF)"/>
            <person name="Lucas S."/>
            <person name="Copeland A."/>
            <person name="Lapidus A."/>
            <person name="Glavina del Rio T."/>
            <person name="Dalin E."/>
            <person name="Tice H."/>
            <person name="Bruce D."/>
            <person name="Goodwin L."/>
            <person name="Pitluck S."/>
            <person name="Larimer F."/>
            <person name="Land M.L."/>
            <person name="Hauser L."/>
            <person name="Muyzer G."/>
        </authorList>
    </citation>
    <scope>NUCLEOTIDE SEQUENCE [LARGE SCALE GENOMIC DNA]</scope>
    <source>
        <strain evidence="2 3">AHT 1</strain>
    </source>
</reference>
<dbReference type="GO" id="GO:0006313">
    <property type="term" value="P:DNA transposition"/>
    <property type="evidence" value="ECO:0007669"/>
    <property type="project" value="InterPro"/>
</dbReference>
<dbReference type="Pfam" id="PF01797">
    <property type="entry name" value="Y1_Tnp"/>
    <property type="match status" value="1"/>
</dbReference>
<proteinExistence type="predicted"/>
<feature type="domain" description="Transposase IS200-like" evidence="1">
    <location>
        <begin position="9"/>
        <end position="123"/>
    </location>
</feature>
<dbReference type="InterPro" id="IPR002686">
    <property type="entry name" value="Transposase_17"/>
</dbReference>
<dbReference type="InterPro" id="IPR036515">
    <property type="entry name" value="Transposase_17_sf"/>
</dbReference>
<evidence type="ECO:0000313" key="2">
    <source>
        <dbReference type="EMBL" id="EEG77481.1"/>
    </source>
</evidence>
<dbReference type="RefSeq" id="WP_008516464.1">
    <property type="nucleotide sequence ID" value="NZ_ACJM01000007.1"/>
</dbReference>